<protein>
    <recommendedName>
        <fullName evidence="2">Replication factor C small subunit</fullName>
    </recommendedName>
    <alternativeName>
        <fullName evidence="3">Clamp loader small subunit</fullName>
    </alternativeName>
</protein>
<proteinExistence type="inferred from homology"/>
<evidence type="ECO:0000256" key="1">
    <source>
        <dbReference type="ARBA" id="ARBA00009668"/>
    </source>
</evidence>
<reference evidence="5" key="1">
    <citation type="journal article" date="2014" name="Genome Biol. Evol.">
        <title>Pangenome evidence for extensive interdomain horizontal transfer affecting lineage core and shell genes in uncultured planktonic thaumarchaeota and euryarchaeota.</title>
        <authorList>
            <person name="Deschamps P."/>
            <person name="Zivanovic Y."/>
            <person name="Moreira D."/>
            <person name="Rodriguez-Valera F."/>
            <person name="Lopez-Garcia P."/>
        </authorList>
    </citation>
    <scope>NUCLEOTIDE SEQUENCE</scope>
</reference>
<accession>A0A075FIU1</accession>
<organism evidence="5">
    <name type="scientific">uncultured marine group II/III euryarchaeote AD1000_10_C12</name>
    <dbReference type="NCBI Taxonomy" id="1457717"/>
    <lineage>
        <taxon>Archaea</taxon>
        <taxon>Methanobacteriati</taxon>
        <taxon>Methanobacteriota</taxon>
        <taxon>environmental samples</taxon>
    </lineage>
</organism>
<dbReference type="InterPro" id="IPR013748">
    <property type="entry name" value="Rep_factorC_C"/>
</dbReference>
<dbReference type="SUPFAM" id="SSF48019">
    <property type="entry name" value="post-AAA+ oligomerization domain-like"/>
    <property type="match status" value="1"/>
</dbReference>
<feature type="domain" description="Replication factor C C-terminal" evidence="4">
    <location>
        <begin position="116"/>
        <end position="182"/>
    </location>
</feature>
<dbReference type="InterPro" id="IPR008921">
    <property type="entry name" value="DNA_pol3_clamp-load_cplx_C"/>
</dbReference>
<evidence type="ECO:0000256" key="2">
    <source>
        <dbReference type="ARBA" id="ARBA00014164"/>
    </source>
</evidence>
<gene>
    <name evidence="5" type="primary">rfcS</name>
</gene>
<dbReference type="Gene3D" id="1.10.8.60">
    <property type="match status" value="1"/>
</dbReference>
<sequence length="198" mass="22240">MDALRSRSKHVRIASVEPERIESILKQASAKEMVEPAPGILGDIIHVSGGNLRKALFTLELLTRTGQIEDRSSVHKLVAASTLQGGRLMVEMALRGRIIEWRWETEYGRKKKILSGAMAELDRLMGELSLDKDDVVSQLHRVITSGRLMLPPELQGELLNYLAECDARLGRSSYPRIQFERFLHQVSEAGLRHGMVMA</sequence>
<name>A0A075FIU1_9EURY</name>
<dbReference type="Gene3D" id="1.20.272.10">
    <property type="match status" value="1"/>
</dbReference>
<evidence type="ECO:0000259" key="4">
    <source>
        <dbReference type="Pfam" id="PF08542"/>
    </source>
</evidence>
<dbReference type="GO" id="GO:0003677">
    <property type="term" value="F:DNA binding"/>
    <property type="evidence" value="ECO:0007669"/>
    <property type="project" value="InterPro"/>
</dbReference>
<dbReference type="AlphaFoldDB" id="A0A075FIU1"/>
<evidence type="ECO:0000313" key="5">
    <source>
        <dbReference type="EMBL" id="AIE91224.1"/>
    </source>
</evidence>
<dbReference type="EMBL" id="KF900331">
    <property type="protein sequence ID" value="AIE91224.1"/>
    <property type="molecule type" value="Genomic_DNA"/>
</dbReference>
<dbReference type="GO" id="GO:0006260">
    <property type="term" value="P:DNA replication"/>
    <property type="evidence" value="ECO:0007669"/>
    <property type="project" value="InterPro"/>
</dbReference>
<evidence type="ECO:0000256" key="3">
    <source>
        <dbReference type="ARBA" id="ARBA00031749"/>
    </source>
</evidence>
<dbReference type="Pfam" id="PF08542">
    <property type="entry name" value="Rep_fac_C"/>
    <property type="match status" value="1"/>
</dbReference>
<dbReference type="Pfam" id="PF21960">
    <property type="entry name" value="RCF1-5-like_lid"/>
    <property type="match status" value="1"/>
</dbReference>
<comment type="similarity">
    <text evidence="1">Belongs to the activator 1 small subunits family. RfcS subfamily.</text>
</comment>